<evidence type="ECO:0000313" key="1">
    <source>
        <dbReference type="EMBL" id="MBX03596.1"/>
    </source>
</evidence>
<protein>
    <submittedName>
        <fullName evidence="1">Uncharacterized protein</fullName>
    </submittedName>
</protein>
<sequence>MLLLLIMSDLRKDYDLIAYKKTCVFKLLV</sequence>
<dbReference type="EMBL" id="GGEC01023112">
    <property type="protein sequence ID" value="MBX03596.1"/>
    <property type="molecule type" value="Transcribed_RNA"/>
</dbReference>
<proteinExistence type="predicted"/>
<organism evidence="1">
    <name type="scientific">Rhizophora mucronata</name>
    <name type="common">Asiatic mangrove</name>
    <dbReference type="NCBI Taxonomy" id="61149"/>
    <lineage>
        <taxon>Eukaryota</taxon>
        <taxon>Viridiplantae</taxon>
        <taxon>Streptophyta</taxon>
        <taxon>Embryophyta</taxon>
        <taxon>Tracheophyta</taxon>
        <taxon>Spermatophyta</taxon>
        <taxon>Magnoliopsida</taxon>
        <taxon>eudicotyledons</taxon>
        <taxon>Gunneridae</taxon>
        <taxon>Pentapetalae</taxon>
        <taxon>rosids</taxon>
        <taxon>fabids</taxon>
        <taxon>Malpighiales</taxon>
        <taxon>Rhizophoraceae</taxon>
        <taxon>Rhizophora</taxon>
    </lineage>
</organism>
<dbReference type="AlphaFoldDB" id="A0A2P2KCY2"/>
<accession>A0A2P2KCY2</accession>
<reference evidence="1" key="1">
    <citation type="submission" date="2018-02" db="EMBL/GenBank/DDBJ databases">
        <title>Rhizophora mucronata_Transcriptome.</title>
        <authorList>
            <person name="Meera S.P."/>
            <person name="Sreeshan A."/>
            <person name="Augustine A."/>
        </authorList>
    </citation>
    <scope>NUCLEOTIDE SEQUENCE</scope>
    <source>
        <tissue evidence="1">Leaf</tissue>
    </source>
</reference>
<name>A0A2P2KCY2_RHIMU</name>